<dbReference type="InterPro" id="IPR043512">
    <property type="entry name" value="Mu2_C"/>
</dbReference>
<sequence>MISAIIIYNQKGEVLISRLYRDGLRRSIADVFRIQVISNPESRSPVLTLGSTSFLHVRHENIYVVAVTRSNIDAGLVFEFLYKLVSLGKSYFNSFDEQAVKNNFTLIYELLDEIIDFGFPQNTEVDTLKQFITTEGVKSQVTKQKPSKITMQATGAISWRRPGIKYRKNEVFVDVMEDVNLLLSSSGSVLKADVTGHIQLKALLSGFPECKFGLNDSLLFSGDAEETGMKHSAAAGAVNLEDCQFHQCVKLGQFDADRIISFVPPDGEFELMRYRAVDNINLPFKVIAQVTEIGKLKVEYEVTVKATFGQKLYASDVVIRIPTPLNTSSTTQNSTSGKVKYDPSENHLLWKINRFSGGTEYSLHATAILSSTTVKKAWSRPPISMDFSLSMFTSSGIVVRYLKIFEKSNYSTVKWVRYLVKAGSYEIRY</sequence>
<dbReference type="GO" id="GO:0005886">
    <property type="term" value="C:plasma membrane"/>
    <property type="evidence" value="ECO:0007669"/>
    <property type="project" value="UniProtKB-SubCell"/>
</dbReference>
<evidence type="ECO:0000256" key="2">
    <source>
        <dbReference type="ARBA" id="ARBA00004277"/>
    </source>
</evidence>
<dbReference type="Pfam" id="PF01217">
    <property type="entry name" value="Clat_adaptor_s"/>
    <property type="match status" value="1"/>
</dbReference>
<dbReference type="GO" id="GO:0030131">
    <property type="term" value="C:clathrin adaptor complex"/>
    <property type="evidence" value="ECO:0007669"/>
    <property type="project" value="UniProtKB-UniRule"/>
</dbReference>
<dbReference type="InterPro" id="IPR028565">
    <property type="entry name" value="MHD"/>
</dbReference>
<reference evidence="11" key="1">
    <citation type="submission" date="2014-03" db="EMBL/GenBank/DDBJ databases">
        <authorList>
            <person name="Casaregola S."/>
        </authorList>
    </citation>
    <scope>NUCLEOTIDE SEQUENCE [LARGE SCALE GENOMIC DNA]</scope>
    <source>
        <strain evidence="11">CLIB 918</strain>
    </source>
</reference>
<keyword evidence="6 9" id="KW-0653">Protein transport</keyword>
<keyword evidence="8" id="KW-0168">Coated pit</keyword>
<comment type="subcellular location">
    <subcellularLocation>
        <location evidence="1">Cell membrane</location>
    </subcellularLocation>
    <subcellularLocation>
        <location evidence="2">Membrane</location>
        <location evidence="2">Coated pit</location>
        <topology evidence="2">Peripheral membrane protein</topology>
        <orientation evidence="2">Cytoplasmic side</orientation>
    </subcellularLocation>
</comment>
<organism evidence="11 12">
    <name type="scientific">Geotrichum candidum</name>
    <name type="common">Oospora lactis</name>
    <name type="synonym">Dipodascus geotrichum</name>
    <dbReference type="NCBI Taxonomy" id="1173061"/>
    <lineage>
        <taxon>Eukaryota</taxon>
        <taxon>Fungi</taxon>
        <taxon>Dikarya</taxon>
        <taxon>Ascomycota</taxon>
        <taxon>Saccharomycotina</taxon>
        <taxon>Dipodascomycetes</taxon>
        <taxon>Dipodascales</taxon>
        <taxon>Dipodascaceae</taxon>
        <taxon>Geotrichum</taxon>
    </lineage>
</organism>
<keyword evidence="3 9" id="KW-0813">Transport</keyword>
<dbReference type="InterPro" id="IPR043532">
    <property type="entry name" value="AP2_Mu_N"/>
</dbReference>
<evidence type="ECO:0000256" key="1">
    <source>
        <dbReference type="ARBA" id="ARBA00004236"/>
    </source>
</evidence>
<dbReference type="PROSITE" id="PS51072">
    <property type="entry name" value="MHD"/>
    <property type="match status" value="1"/>
</dbReference>
<dbReference type="PROSITE" id="PS00990">
    <property type="entry name" value="CLAT_ADAPTOR_M_1"/>
    <property type="match status" value="1"/>
</dbReference>
<dbReference type="Proteomes" id="UP000242525">
    <property type="component" value="Unassembled WGS sequence"/>
</dbReference>
<evidence type="ECO:0000313" key="12">
    <source>
        <dbReference type="Proteomes" id="UP000242525"/>
    </source>
</evidence>
<dbReference type="Pfam" id="PF00928">
    <property type="entry name" value="Adap_comp_sub"/>
    <property type="match status" value="1"/>
</dbReference>
<keyword evidence="5" id="KW-0254">Endocytosis</keyword>
<evidence type="ECO:0000256" key="8">
    <source>
        <dbReference type="ARBA" id="ARBA00023176"/>
    </source>
</evidence>
<dbReference type="EMBL" id="CCBN010000005">
    <property type="protein sequence ID" value="CDO53651.1"/>
    <property type="molecule type" value="Genomic_DNA"/>
</dbReference>
<keyword evidence="4" id="KW-1003">Cell membrane</keyword>
<evidence type="ECO:0000256" key="7">
    <source>
        <dbReference type="ARBA" id="ARBA00023136"/>
    </source>
</evidence>
<dbReference type="InterPro" id="IPR011012">
    <property type="entry name" value="Longin-like_dom_sf"/>
</dbReference>
<evidence type="ECO:0000256" key="4">
    <source>
        <dbReference type="ARBA" id="ARBA00022475"/>
    </source>
</evidence>
<dbReference type="InterPro" id="IPR001392">
    <property type="entry name" value="Clathrin_mu"/>
</dbReference>
<dbReference type="PIRSF" id="PIRSF005992">
    <property type="entry name" value="Clathrin_mu"/>
    <property type="match status" value="1"/>
</dbReference>
<gene>
    <name evidence="11" type="ORF">BN980_GECA05s05015g</name>
</gene>
<dbReference type="PANTHER" id="PTHR10529">
    <property type="entry name" value="AP COMPLEX SUBUNIT MU"/>
    <property type="match status" value="1"/>
</dbReference>
<comment type="similarity">
    <text evidence="9">Belongs to the adaptor complexes medium subunit family.</text>
</comment>
<dbReference type="FunFam" id="3.30.450.60:FF:000002">
    <property type="entry name" value="AP-2 complex subunit mu, putative"/>
    <property type="match status" value="1"/>
</dbReference>
<evidence type="ECO:0000313" key="11">
    <source>
        <dbReference type="EMBL" id="CDO53651.1"/>
    </source>
</evidence>
<dbReference type="InterPro" id="IPR036168">
    <property type="entry name" value="AP2_Mu_C_sf"/>
</dbReference>
<dbReference type="SUPFAM" id="SSF64356">
    <property type="entry name" value="SNARE-like"/>
    <property type="match status" value="1"/>
</dbReference>
<name>A0A0J9XA36_GEOCN</name>
<dbReference type="InterPro" id="IPR018240">
    <property type="entry name" value="Clathrin_mu_CS"/>
</dbReference>
<dbReference type="OrthoDB" id="10259133at2759"/>
<comment type="caution">
    <text evidence="11">The sequence shown here is derived from an EMBL/GenBank/DDBJ whole genome shotgun (WGS) entry which is preliminary data.</text>
</comment>
<dbReference type="CDD" id="cd14836">
    <property type="entry name" value="AP2_Mu_N"/>
    <property type="match status" value="1"/>
</dbReference>
<dbReference type="InterPro" id="IPR050431">
    <property type="entry name" value="Adaptor_comp_med_subunit"/>
</dbReference>
<dbReference type="CDD" id="cd09251">
    <property type="entry name" value="AP-2_Mu2_Cterm"/>
    <property type="match status" value="1"/>
</dbReference>
<keyword evidence="7" id="KW-0472">Membrane</keyword>
<dbReference type="GO" id="GO:0006886">
    <property type="term" value="P:intracellular protein transport"/>
    <property type="evidence" value="ECO:0007669"/>
    <property type="project" value="UniProtKB-UniRule"/>
</dbReference>
<dbReference type="PRINTS" id="PR00314">
    <property type="entry name" value="CLATHRINADPT"/>
</dbReference>
<dbReference type="GO" id="GO:0006897">
    <property type="term" value="P:endocytosis"/>
    <property type="evidence" value="ECO:0007669"/>
    <property type="project" value="UniProtKB-KW"/>
</dbReference>
<evidence type="ECO:0000256" key="6">
    <source>
        <dbReference type="ARBA" id="ARBA00022927"/>
    </source>
</evidence>
<keyword evidence="12" id="KW-1185">Reference proteome</keyword>
<evidence type="ECO:0000259" key="10">
    <source>
        <dbReference type="PROSITE" id="PS51072"/>
    </source>
</evidence>
<dbReference type="AlphaFoldDB" id="A0A0J9XA36"/>
<evidence type="ECO:0000256" key="3">
    <source>
        <dbReference type="ARBA" id="ARBA00022448"/>
    </source>
</evidence>
<accession>A0A0J9XA36</accession>
<protein>
    <submittedName>
        <fullName evidence="11">Similar to Saccharomyces cerevisiae YOL062C APM4 Mu2-like subunit of the clathrin associated protein complex (AP-2), involved in vesicle transport</fullName>
    </submittedName>
</protein>
<evidence type="ECO:0000256" key="9">
    <source>
        <dbReference type="PIRNR" id="PIRNR005992"/>
    </source>
</evidence>
<dbReference type="InterPro" id="IPR022775">
    <property type="entry name" value="AP_mu_sigma_su"/>
</dbReference>
<evidence type="ECO:0000256" key="5">
    <source>
        <dbReference type="ARBA" id="ARBA00022583"/>
    </source>
</evidence>
<proteinExistence type="inferred from homology"/>
<dbReference type="SUPFAM" id="SSF49447">
    <property type="entry name" value="Second domain of Mu2 adaptin subunit (ap50) of ap2 adaptor"/>
    <property type="match status" value="1"/>
</dbReference>
<dbReference type="Gene3D" id="2.60.40.1170">
    <property type="entry name" value="Mu homology domain, subdomain B"/>
    <property type="match status" value="2"/>
</dbReference>
<dbReference type="STRING" id="1173061.A0A0J9XA36"/>
<dbReference type="Gene3D" id="3.30.450.60">
    <property type="match status" value="1"/>
</dbReference>
<feature type="domain" description="MHD" evidence="10">
    <location>
        <begin position="168"/>
        <end position="428"/>
    </location>
</feature>
<dbReference type="GO" id="GO:0005905">
    <property type="term" value="C:clathrin-coated pit"/>
    <property type="evidence" value="ECO:0007669"/>
    <property type="project" value="UniProtKB-KW"/>
</dbReference>